<dbReference type="AlphaFoldDB" id="A0A930B7J9"/>
<reference evidence="5" key="1">
    <citation type="submission" date="2020-04" db="EMBL/GenBank/DDBJ databases">
        <title>Deep metagenomics examines the oral microbiome during advanced dental caries in children, revealing novel taxa and co-occurrences with host molecules.</title>
        <authorList>
            <person name="Baker J.L."/>
            <person name="Morton J.T."/>
            <person name="Dinis M."/>
            <person name="Alvarez R."/>
            <person name="Tran N.C."/>
            <person name="Knight R."/>
            <person name="Edlund A."/>
        </authorList>
    </citation>
    <scope>NUCLEOTIDE SEQUENCE</scope>
    <source>
        <strain evidence="5">JCVI_32_bin.14</strain>
    </source>
</reference>
<feature type="non-terminal residue" evidence="5">
    <location>
        <position position="1"/>
    </location>
</feature>
<keyword evidence="4 5" id="KW-0067">ATP-binding</keyword>
<dbReference type="InterPro" id="IPR027417">
    <property type="entry name" value="P-loop_NTPase"/>
</dbReference>
<dbReference type="InterPro" id="IPR050319">
    <property type="entry name" value="ABC_transp_ATP-bind"/>
</dbReference>
<comment type="similarity">
    <text evidence="1">Belongs to the ABC transporter superfamily.</text>
</comment>
<evidence type="ECO:0000256" key="4">
    <source>
        <dbReference type="ARBA" id="ARBA00022840"/>
    </source>
</evidence>
<comment type="caution">
    <text evidence="5">The sequence shown here is derived from an EMBL/GenBank/DDBJ whole genome shotgun (WGS) entry which is preliminary data.</text>
</comment>
<name>A0A930B7J9_9FIRM</name>
<evidence type="ECO:0000256" key="3">
    <source>
        <dbReference type="ARBA" id="ARBA00022741"/>
    </source>
</evidence>
<accession>A0A930B7J9</accession>
<proteinExistence type="inferred from homology"/>
<protein>
    <submittedName>
        <fullName evidence="5">Microcin ABC transporter ATP-binding protein</fullName>
    </submittedName>
</protein>
<evidence type="ECO:0000313" key="6">
    <source>
        <dbReference type="Proteomes" id="UP000757890"/>
    </source>
</evidence>
<evidence type="ECO:0000256" key="2">
    <source>
        <dbReference type="ARBA" id="ARBA00022448"/>
    </source>
</evidence>
<dbReference type="SUPFAM" id="SSF52540">
    <property type="entry name" value="P-loop containing nucleoside triphosphate hydrolases"/>
    <property type="match status" value="1"/>
</dbReference>
<keyword evidence="3" id="KW-0547">Nucleotide-binding</keyword>
<gene>
    <name evidence="5" type="ORF">HXL70_09725</name>
</gene>
<dbReference type="GO" id="GO:0005524">
    <property type="term" value="F:ATP binding"/>
    <property type="evidence" value="ECO:0007669"/>
    <property type="project" value="UniProtKB-KW"/>
</dbReference>
<dbReference type="Gene3D" id="3.40.50.300">
    <property type="entry name" value="P-loop containing nucleotide triphosphate hydrolases"/>
    <property type="match status" value="1"/>
</dbReference>
<dbReference type="PANTHER" id="PTHR43776:SF7">
    <property type="entry name" value="D,D-DIPEPTIDE TRANSPORT ATP-BINDING PROTEIN DDPF-RELATED"/>
    <property type="match status" value="1"/>
</dbReference>
<evidence type="ECO:0000256" key="1">
    <source>
        <dbReference type="ARBA" id="ARBA00005417"/>
    </source>
</evidence>
<evidence type="ECO:0000313" key="5">
    <source>
        <dbReference type="EMBL" id="MBF1130298.1"/>
    </source>
</evidence>
<organism evidence="5 6">
    <name type="scientific">Dialister invisus</name>
    <dbReference type="NCBI Taxonomy" id="218538"/>
    <lineage>
        <taxon>Bacteria</taxon>
        <taxon>Bacillati</taxon>
        <taxon>Bacillota</taxon>
        <taxon>Negativicutes</taxon>
        <taxon>Veillonellales</taxon>
        <taxon>Veillonellaceae</taxon>
        <taxon>Dialister</taxon>
    </lineage>
</organism>
<dbReference type="PANTHER" id="PTHR43776">
    <property type="entry name" value="TRANSPORT ATP-BINDING PROTEIN"/>
    <property type="match status" value="1"/>
</dbReference>
<keyword evidence="2" id="KW-0813">Transport</keyword>
<dbReference type="EMBL" id="JABZMK010000158">
    <property type="protein sequence ID" value="MBF1130298.1"/>
    <property type="molecule type" value="Genomic_DNA"/>
</dbReference>
<dbReference type="Proteomes" id="UP000757890">
    <property type="component" value="Unassembled WGS sequence"/>
</dbReference>
<sequence>SYLFISHDLDLLRACCHRIGILNQGKLVEMEETERLFRRPADSYTKDLISAFFTF</sequence>